<proteinExistence type="predicted"/>
<gene>
    <name evidence="2" type="ORF">METZ01_LOCUS234415</name>
</gene>
<evidence type="ECO:0000313" key="2">
    <source>
        <dbReference type="EMBL" id="SVB81561.1"/>
    </source>
</evidence>
<protein>
    <recommendedName>
        <fullName evidence="1">Mycothiol-dependent maleylpyruvate isomerase metal-binding domain-containing protein</fullName>
    </recommendedName>
</protein>
<feature type="domain" description="Mycothiol-dependent maleylpyruvate isomerase metal-binding" evidence="1">
    <location>
        <begin position="14"/>
        <end position="51"/>
    </location>
</feature>
<dbReference type="InterPro" id="IPR034660">
    <property type="entry name" value="DinB/YfiT-like"/>
</dbReference>
<feature type="non-terminal residue" evidence="2">
    <location>
        <position position="55"/>
    </location>
</feature>
<sequence>MEKITQDIMEAVLDLNEILESLTDEEWKSPTAFKQWTPEEVVAHLFYFDRMTVYS</sequence>
<organism evidence="2">
    <name type="scientific">marine metagenome</name>
    <dbReference type="NCBI Taxonomy" id="408172"/>
    <lineage>
        <taxon>unclassified sequences</taxon>
        <taxon>metagenomes</taxon>
        <taxon>ecological metagenomes</taxon>
    </lineage>
</organism>
<dbReference type="EMBL" id="UINC01058838">
    <property type="protein sequence ID" value="SVB81561.1"/>
    <property type="molecule type" value="Genomic_DNA"/>
</dbReference>
<accession>A0A382H558</accession>
<name>A0A382H558_9ZZZZ</name>
<dbReference type="Pfam" id="PF11716">
    <property type="entry name" value="MDMPI_N"/>
    <property type="match status" value="1"/>
</dbReference>
<dbReference type="InterPro" id="IPR024344">
    <property type="entry name" value="MDMPI_metal-binding"/>
</dbReference>
<evidence type="ECO:0000259" key="1">
    <source>
        <dbReference type="Pfam" id="PF11716"/>
    </source>
</evidence>
<dbReference type="SUPFAM" id="SSF109854">
    <property type="entry name" value="DinB/YfiT-like putative metalloenzymes"/>
    <property type="match status" value="1"/>
</dbReference>
<dbReference type="Gene3D" id="1.20.120.450">
    <property type="entry name" value="dinb family like domain"/>
    <property type="match status" value="1"/>
</dbReference>
<reference evidence="2" key="1">
    <citation type="submission" date="2018-05" db="EMBL/GenBank/DDBJ databases">
        <authorList>
            <person name="Lanie J.A."/>
            <person name="Ng W.-L."/>
            <person name="Kazmierczak K.M."/>
            <person name="Andrzejewski T.M."/>
            <person name="Davidsen T.M."/>
            <person name="Wayne K.J."/>
            <person name="Tettelin H."/>
            <person name="Glass J.I."/>
            <person name="Rusch D."/>
            <person name="Podicherti R."/>
            <person name="Tsui H.-C.T."/>
            <person name="Winkler M.E."/>
        </authorList>
    </citation>
    <scope>NUCLEOTIDE SEQUENCE</scope>
</reference>
<dbReference type="AlphaFoldDB" id="A0A382H558"/>
<dbReference type="GO" id="GO:0046872">
    <property type="term" value="F:metal ion binding"/>
    <property type="evidence" value="ECO:0007669"/>
    <property type="project" value="InterPro"/>
</dbReference>